<evidence type="ECO:0000259" key="2">
    <source>
        <dbReference type="Pfam" id="PF24800"/>
    </source>
</evidence>
<reference evidence="3 4" key="1">
    <citation type="journal article" date="2016" name="Mol. Biol. Evol.">
        <title>Comparative Genomics of Early-Diverging Mushroom-Forming Fungi Provides Insights into the Origins of Lignocellulose Decay Capabilities.</title>
        <authorList>
            <person name="Nagy L.G."/>
            <person name="Riley R."/>
            <person name="Tritt A."/>
            <person name="Adam C."/>
            <person name="Daum C."/>
            <person name="Floudas D."/>
            <person name="Sun H."/>
            <person name="Yadav J.S."/>
            <person name="Pangilinan J."/>
            <person name="Larsson K.H."/>
            <person name="Matsuura K."/>
            <person name="Barry K."/>
            <person name="Labutti K."/>
            <person name="Kuo R."/>
            <person name="Ohm R.A."/>
            <person name="Bhattacharya S.S."/>
            <person name="Shirouzu T."/>
            <person name="Yoshinaga Y."/>
            <person name="Martin F.M."/>
            <person name="Grigoriev I.V."/>
            <person name="Hibbett D.S."/>
        </authorList>
    </citation>
    <scope>NUCLEOTIDE SEQUENCE [LARGE SCALE GENOMIC DNA]</scope>
    <source>
        <strain evidence="3 4">CBS 109695</strain>
    </source>
</reference>
<protein>
    <recommendedName>
        <fullName evidence="2">DUF7702 domain-containing protein</fullName>
    </recommendedName>
</protein>
<dbReference type="EMBL" id="KV417486">
    <property type="protein sequence ID" value="KZP32393.1"/>
    <property type="molecule type" value="Genomic_DNA"/>
</dbReference>
<feature type="transmembrane region" description="Helical" evidence="1">
    <location>
        <begin position="230"/>
        <end position="247"/>
    </location>
</feature>
<dbReference type="InterPro" id="IPR056119">
    <property type="entry name" value="DUF7702"/>
</dbReference>
<keyword evidence="1" id="KW-0812">Transmembrane</keyword>
<dbReference type="OrthoDB" id="2560628at2759"/>
<feature type="non-terminal residue" evidence="3">
    <location>
        <position position="248"/>
    </location>
</feature>
<keyword evidence="1" id="KW-0472">Membrane</keyword>
<evidence type="ECO:0000313" key="3">
    <source>
        <dbReference type="EMBL" id="KZP32393.1"/>
    </source>
</evidence>
<organism evidence="3 4">
    <name type="scientific">Athelia psychrophila</name>
    <dbReference type="NCBI Taxonomy" id="1759441"/>
    <lineage>
        <taxon>Eukaryota</taxon>
        <taxon>Fungi</taxon>
        <taxon>Dikarya</taxon>
        <taxon>Basidiomycota</taxon>
        <taxon>Agaricomycotina</taxon>
        <taxon>Agaricomycetes</taxon>
        <taxon>Agaricomycetidae</taxon>
        <taxon>Atheliales</taxon>
        <taxon>Atheliaceae</taxon>
        <taxon>Athelia</taxon>
    </lineage>
</organism>
<feature type="transmembrane region" description="Helical" evidence="1">
    <location>
        <begin position="181"/>
        <end position="202"/>
    </location>
</feature>
<dbReference type="AlphaFoldDB" id="A0A166V6I8"/>
<keyword evidence="4" id="KW-1185">Reference proteome</keyword>
<feature type="transmembrane region" description="Helical" evidence="1">
    <location>
        <begin position="113"/>
        <end position="130"/>
    </location>
</feature>
<feature type="transmembrane region" description="Helical" evidence="1">
    <location>
        <begin position="42"/>
        <end position="64"/>
    </location>
</feature>
<dbReference type="PANTHER" id="PTHR42109:SF2">
    <property type="entry name" value="INTEGRAL MEMBRANE PROTEIN"/>
    <property type="match status" value="1"/>
</dbReference>
<accession>A0A166V6I8</accession>
<proteinExistence type="predicted"/>
<feature type="domain" description="DUF7702" evidence="2">
    <location>
        <begin position="6"/>
        <end position="248"/>
    </location>
</feature>
<sequence>MPSLDDHGKLGAAVIPFYVPILVASAVVVFRHGFGRNTGWIYLLLFSIIRILGGALLVAAQLVRPVNENLYIAASILELAGLSPLLLATLGFVRTVASSAYREDVTMTRFFRLLYLLGTAAFVVSIYGGANAVSNDPSTLKTSTTLRHVGSILFAVLYILLVFVHAMCWTDASALNRHRRMLLTGISLALPFLGVRMAYSILSSYSGSPIPGSPSAHSSLRKFNLSNGTWWIYLVMALLMEYIVVCIY</sequence>
<feature type="transmembrane region" description="Helical" evidence="1">
    <location>
        <begin position="70"/>
        <end position="93"/>
    </location>
</feature>
<keyword evidence="1" id="KW-1133">Transmembrane helix</keyword>
<evidence type="ECO:0000313" key="4">
    <source>
        <dbReference type="Proteomes" id="UP000076532"/>
    </source>
</evidence>
<feature type="transmembrane region" description="Helical" evidence="1">
    <location>
        <begin position="150"/>
        <end position="169"/>
    </location>
</feature>
<dbReference type="Proteomes" id="UP000076532">
    <property type="component" value="Unassembled WGS sequence"/>
</dbReference>
<evidence type="ECO:0000256" key="1">
    <source>
        <dbReference type="SAM" id="Phobius"/>
    </source>
</evidence>
<dbReference type="STRING" id="436010.A0A166V6I8"/>
<dbReference type="PANTHER" id="PTHR42109">
    <property type="entry name" value="UNPLACED GENOMIC SCAFFOLD UM_SCAF_CONTIG_1.265, WHOLE GENOME SHOTGUN SEQUENCE"/>
    <property type="match status" value="1"/>
</dbReference>
<feature type="transmembrane region" description="Helical" evidence="1">
    <location>
        <begin position="12"/>
        <end position="30"/>
    </location>
</feature>
<gene>
    <name evidence="3" type="ORF">FIBSPDRAFT_711729</name>
</gene>
<name>A0A166V6I8_9AGAM</name>
<dbReference type="Pfam" id="PF24800">
    <property type="entry name" value="DUF7702"/>
    <property type="match status" value="1"/>
</dbReference>